<sequence>MKMTAMVTGLMALTACSGDPVPPNRVDNRTDNVIANATPALNQAIVANESAAPEPAPAPVAQPAPATVSRETAAAPPPREEYRAIGTEPFWAVMVNGSVATLQRPDHRPLRYHVSRTDDPRAIRFMGDGFAMTVTEGPCSDGMSDAIWSDRVQLSFGEGVLKGCGGDKDGGE</sequence>
<feature type="compositionally biased region" description="Low complexity" evidence="1">
    <location>
        <begin position="63"/>
        <end position="74"/>
    </location>
</feature>
<evidence type="ECO:0000256" key="1">
    <source>
        <dbReference type="SAM" id="MobiDB-lite"/>
    </source>
</evidence>
<accession>A0A7W6LTL0</accession>
<comment type="caution">
    <text evidence="2">The sequence shown here is derived from an EMBL/GenBank/DDBJ whole genome shotgun (WGS) entry which is preliminary data.</text>
</comment>
<keyword evidence="3" id="KW-1185">Reference proteome</keyword>
<name>A0A7W6LTL0_9SPHN</name>
<protein>
    <submittedName>
        <fullName evidence="2">Putative membrane protein</fullName>
    </submittedName>
</protein>
<dbReference type="AlphaFoldDB" id="A0A7W6LTL0"/>
<dbReference type="EMBL" id="JACIEU010000015">
    <property type="protein sequence ID" value="MBB4149912.1"/>
    <property type="molecule type" value="Genomic_DNA"/>
</dbReference>
<dbReference type="Proteomes" id="UP000590524">
    <property type="component" value="Unassembled WGS sequence"/>
</dbReference>
<organism evidence="2 3">
    <name type="scientific">Sphingobium scionense</name>
    <dbReference type="NCBI Taxonomy" id="1404341"/>
    <lineage>
        <taxon>Bacteria</taxon>
        <taxon>Pseudomonadati</taxon>
        <taxon>Pseudomonadota</taxon>
        <taxon>Alphaproteobacteria</taxon>
        <taxon>Sphingomonadales</taxon>
        <taxon>Sphingomonadaceae</taxon>
        <taxon>Sphingobium</taxon>
    </lineage>
</organism>
<feature type="region of interest" description="Disordered" evidence="1">
    <location>
        <begin position="51"/>
        <end position="79"/>
    </location>
</feature>
<evidence type="ECO:0000313" key="2">
    <source>
        <dbReference type="EMBL" id="MBB4149912.1"/>
    </source>
</evidence>
<dbReference type="PROSITE" id="PS51257">
    <property type="entry name" value="PROKAR_LIPOPROTEIN"/>
    <property type="match status" value="1"/>
</dbReference>
<reference evidence="2 3" key="1">
    <citation type="submission" date="2020-08" db="EMBL/GenBank/DDBJ databases">
        <title>Genomic Encyclopedia of Type Strains, Phase IV (KMG-IV): sequencing the most valuable type-strain genomes for metagenomic binning, comparative biology and taxonomic classification.</title>
        <authorList>
            <person name="Goeker M."/>
        </authorList>
    </citation>
    <scope>NUCLEOTIDE SEQUENCE [LARGE SCALE GENOMIC DNA]</scope>
    <source>
        <strain evidence="2 3">DSM 19371</strain>
    </source>
</reference>
<evidence type="ECO:0000313" key="3">
    <source>
        <dbReference type="Proteomes" id="UP000590524"/>
    </source>
</evidence>
<gene>
    <name evidence="2" type="ORF">GGQ90_003706</name>
</gene>
<proteinExistence type="predicted"/>